<feature type="domain" description="BPL/LPL catalytic" evidence="3">
    <location>
        <begin position="1"/>
        <end position="185"/>
    </location>
</feature>
<accession>A0A914EB23</accession>
<evidence type="ECO:0000256" key="2">
    <source>
        <dbReference type="ARBA" id="ARBA00008242"/>
    </source>
</evidence>
<dbReference type="Proteomes" id="UP000887540">
    <property type="component" value="Unplaced"/>
</dbReference>
<reference evidence="5" key="1">
    <citation type="submission" date="2022-11" db="UniProtKB">
        <authorList>
            <consortium name="WormBaseParasite"/>
        </authorList>
    </citation>
    <scope>IDENTIFICATION</scope>
</reference>
<dbReference type="PANTHER" id="PTHR12561:SF3">
    <property type="entry name" value="LIPOYLTRANSFERASE 1, MITOCHONDRIAL"/>
    <property type="match status" value="1"/>
</dbReference>
<protein>
    <submittedName>
        <fullName evidence="5">BPL/LPL catalytic domain-containing protein</fullName>
    </submittedName>
</protein>
<sequence length="271" mass="30515">MALLLWRNNPAVVIGRHQNPWMEANLNYLLDNSISLCRRHSGGGTVYHDTGNLNISILTTHKNHNRRFNLDLIADSLNANLGTEIIRNVRDDLLLEPGSRKISGTAARISHGRAYHHFTLLVDVCKYRLSQALKSPNKAMISTNATLSVPAKAVGFLKEEVEDIQIDRIEQVLIDAFQSKCDDVVLSPIESISNRTFDGVEENLKLLQSWEWIYGKSPKFSFMPNMGQKQEVVEVENGVIIQSSSPNFLLGDHFSLDSSSHDFACNRLLRF</sequence>
<organism evidence="4 5">
    <name type="scientific">Acrobeloides nanus</name>
    <dbReference type="NCBI Taxonomy" id="290746"/>
    <lineage>
        <taxon>Eukaryota</taxon>
        <taxon>Metazoa</taxon>
        <taxon>Ecdysozoa</taxon>
        <taxon>Nematoda</taxon>
        <taxon>Chromadorea</taxon>
        <taxon>Rhabditida</taxon>
        <taxon>Tylenchina</taxon>
        <taxon>Cephalobomorpha</taxon>
        <taxon>Cephaloboidea</taxon>
        <taxon>Cephalobidae</taxon>
        <taxon>Acrobeloides</taxon>
    </lineage>
</organism>
<dbReference type="GO" id="GO:0005739">
    <property type="term" value="C:mitochondrion"/>
    <property type="evidence" value="ECO:0007669"/>
    <property type="project" value="TreeGrafter"/>
</dbReference>
<dbReference type="WBParaSite" id="ACRNAN_scaffold6784.g25823.t1">
    <property type="protein sequence ID" value="ACRNAN_scaffold6784.g25823.t1"/>
    <property type="gene ID" value="ACRNAN_scaffold6784.g25823"/>
</dbReference>
<comment type="pathway">
    <text evidence="1">Protein modification; protein lipoylation via exogenous pathway; protein N(6)-(lipoyl)lysine from lipoate: step 2/2.</text>
</comment>
<dbReference type="Gene3D" id="3.30.930.10">
    <property type="entry name" value="Bira Bifunctional Protein, Domain 2"/>
    <property type="match status" value="1"/>
</dbReference>
<dbReference type="InterPro" id="IPR045864">
    <property type="entry name" value="aa-tRNA-synth_II/BPL/LPL"/>
</dbReference>
<evidence type="ECO:0000256" key="1">
    <source>
        <dbReference type="ARBA" id="ARBA00005085"/>
    </source>
</evidence>
<dbReference type="SUPFAM" id="SSF55681">
    <property type="entry name" value="Class II aaRS and biotin synthetases"/>
    <property type="match status" value="1"/>
</dbReference>
<proteinExistence type="inferred from homology"/>
<evidence type="ECO:0000313" key="5">
    <source>
        <dbReference type="WBParaSite" id="ACRNAN_scaffold6784.g25823.t1"/>
    </source>
</evidence>
<dbReference type="GO" id="GO:0017118">
    <property type="term" value="F:lipoyltransferase activity"/>
    <property type="evidence" value="ECO:0007669"/>
    <property type="project" value="TreeGrafter"/>
</dbReference>
<dbReference type="PANTHER" id="PTHR12561">
    <property type="entry name" value="LIPOATE-PROTEIN LIGASE"/>
    <property type="match status" value="1"/>
</dbReference>
<dbReference type="AlphaFoldDB" id="A0A914EB23"/>
<comment type="similarity">
    <text evidence="2">Belongs to the LplA family.</text>
</comment>
<dbReference type="PROSITE" id="PS51733">
    <property type="entry name" value="BPL_LPL_CATALYTIC"/>
    <property type="match status" value="1"/>
</dbReference>
<name>A0A914EB23_9BILA</name>
<evidence type="ECO:0000259" key="3">
    <source>
        <dbReference type="PROSITE" id="PS51733"/>
    </source>
</evidence>
<dbReference type="Pfam" id="PF21948">
    <property type="entry name" value="LplA-B_cat"/>
    <property type="match status" value="1"/>
</dbReference>
<dbReference type="GO" id="GO:0009249">
    <property type="term" value="P:protein lipoylation"/>
    <property type="evidence" value="ECO:0007669"/>
    <property type="project" value="InterPro"/>
</dbReference>
<keyword evidence="4" id="KW-1185">Reference proteome</keyword>
<dbReference type="InterPro" id="IPR004562">
    <property type="entry name" value="LipoylTrfase_LipoateP_Ligase"/>
</dbReference>
<evidence type="ECO:0000313" key="4">
    <source>
        <dbReference type="Proteomes" id="UP000887540"/>
    </source>
</evidence>
<dbReference type="CDD" id="cd16443">
    <property type="entry name" value="LplA"/>
    <property type="match status" value="1"/>
</dbReference>
<dbReference type="InterPro" id="IPR004143">
    <property type="entry name" value="BPL_LPL_catalytic"/>
</dbReference>